<proteinExistence type="inferred from homology"/>
<evidence type="ECO:0000256" key="3">
    <source>
        <dbReference type="RuleBase" id="RU363129"/>
    </source>
</evidence>
<dbReference type="EC" id="2.4.1.-" evidence="3"/>
<dbReference type="PANTHER" id="PTHR11927:SF9">
    <property type="entry name" value="L-FUCOSYLTRANSFERASE"/>
    <property type="match status" value="1"/>
</dbReference>
<comment type="similarity">
    <text evidence="3">Belongs to the glycosyltransferase 11 family.</text>
</comment>
<dbReference type="CDD" id="cd11301">
    <property type="entry name" value="Fut1_Fut2_like"/>
    <property type="match status" value="1"/>
</dbReference>
<dbReference type="Proteomes" id="UP000663856">
    <property type="component" value="Unassembled WGS sequence"/>
</dbReference>
<name>A0A816QLA5_9BILA</name>
<evidence type="ECO:0000313" key="6">
    <source>
        <dbReference type="Proteomes" id="UP000663887"/>
    </source>
</evidence>
<keyword evidence="3" id="KW-0812">Transmembrane</keyword>
<sequence>MQQYLLSKFCFPLRDNNDYCRYFQSRMAETKFRAFGFGILIALFIIYYLLFHETQVKPTIIFMNKNTSSERKTSHMYSFVINEKLVPNFISKIFDKAQLPASCLVIIRTTDGGIGNRMFLFASAYGFARLHQCDLYAAPWIVKDLRSIFTIHLNETPVHLVTNDSVANQTGVYGRYSACTLFDDLLKIPLDPNLIRYEMIGFYQAFGYFIKYKEEISYLFQFNQFATKNNVPLVEQLLKVTWNIPLNLGNYTKDNVTHQYLKSLLTRPPAPLIPVTWIGIHIRRGDFLTFFKIDTSSGYLNLAMNYYRRKYINCRFLIASDDKDYAKTNLGNHSDIFITPNSFFSGDDLAALALCEHTIVTAGSYGWWAGWLAGGNVVHDLNYPVAKQKCLREHYFPPWFLFPQNSSSQQPPPMRLPNQ</sequence>
<dbReference type="Proteomes" id="UP000663887">
    <property type="component" value="Unassembled WGS sequence"/>
</dbReference>
<dbReference type="EMBL" id="CAJNRG010004106">
    <property type="protein sequence ID" value="CAF2063376.1"/>
    <property type="molecule type" value="Genomic_DNA"/>
</dbReference>
<gene>
    <name evidence="4" type="ORF">WKI299_LOCUS10493</name>
    <name evidence="5" type="ORF">XDN619_LOCUS11000</name>
</gene>
<keyword evidence="3" id="KW-0325">Glycoprotein</keyword>
<dbReference type="EMBL" id="CAJNRF010003650">
    <property type="protein sequence ID" value="CAF2052702.1"/>
    <property type="molecule type" value="Genomic_DNA"/>
</dbReference>
<protein>
    <recommendedName>
        <fullName evidence="3">L-Fucosyltransferase</fullName>
        <ecNumber evidence="3">2.4.1.-</ecNumber>
    </recommendedName>
</protein>
<dbReference type="GO" id="GO:0005975">
    <property type="term" value="P:carbohydrate metabolic process"/>
    <property type="evidence" value="ECO:0007669"/>
    <property type="project" value="InterPro"/>
</dbReference>
<comment type="caution">
    <text evidence="5">The sequence shown here is derived from an EMBL/GenBank/DDBJ whole genome shotgun (WGS) entry which is preliminary data.</text>
</comment>
<dbReference type="PANTHER" id="PTHR11927">
    <property type="entry name" value="GALACTOSIDE 2-L-FUCOSYLTRANSFERASE"/>
    <property type="match status" value="1"/>
</dbReference>
<keyword evidence="3" id="KW-0333">Golgi apparatus</keyword>
<organism evidence="5 6">
    <name type="scientific">Rotaria magnacalcarata</name>
    <dbReference type="NCBI Taxonomy" id="392030"/>
    <lineage>
        <taxon>Eukaryota</taxon>
        <taxon>Metazoa</taxon>
        <taxon>Spiralia</taxon>
        <taxon>Gnathifera</taxon>
        <taxon>Rotifera</taxon>
        <taxon>Eurotatoria</taxon>
        <taxon>Bdelloidea</taxon>
        <taxon>Philodinida</taxon>
        <taxon>Philodinidae</taxon>
        <taxon>Rotaria</taxon>
    </lineage>
</organism>
<reference evidence="5" key="1">
    <citation type="submission" date="2021-02" db="EMBL/GenBank/DDBJ databases">
        <authorList>
            <person name="Nowell W R."/>
        </authorList>
    </citation>
    <scope>NUCLEOTIDE SEQUENCE</scope>
</reference>
<evidence type="ECO:0000313" key="4">
    <source>
        <dbReference type="EMBL" id="CAF2052702.1"/>
    </source>
</evidence>
<dbReference type="GO" id="GO:0008107">
    <property type="term" value="F:galactoside 2-alpha-L-fucosyltransferase activity"/>
    <property type="evidence" value="ECO:0007669"/>
    <property type="project" value="InterPro"/>
</dbReference>
<keyword evidence="3" id="KW-0735">Signal-anchor</keyword>
<evidence type="ECO:0000313" key="5">
    <source>
        <dbReference type="EMBL" id="CAF2063376.1"/>
    </source>
</evidence>
<dbReference type="Pfam" id="PF01531">
    <property type="entry name" value="Glyco_transf_11"/>
    <property type="match status" value="1"/>
</dbReference>
<keyword evidence="1 3" id="KW-0328">Glycosyltransferase</keyword>
<comment type="subcellular location">
    <subcellularLocation>
        <location evidence="3">Golgi apparatus</location>
        <location evidence="3">Golgi stack membrane</location>
        <topology evidence="3">Single-pass type II membrane protein</topology>
    </subcellularLocation>
</comment>
<dbReference type="InterPro" id="IPR002516">
    <property type="entry name" value="Glyco_trans_11"/>
</dbReference>
<accession>A0A816QLA5</accession>
<dbReference type="UniPathway" id="UPA00378"/>
<comment type="pathway">
    <text evidence="3">Protein modification; protein glycosylation.</text>
</comment>
<keyword evidence="2 3" id="KW-0808">Transferase</keyword>
<keyword evidence="3" id="KW-1133">Transmembrane helix</keyword>
<feature type="transmembrane region" description="Helical" evidence="3">
    <location>
        <begin position="32"/>
        <end position="51"/>
    </location>
</feature>
<dbReference type="AlphaFoldDB" id="A0A816QLA5"/>
<evidence type="ECO:0000256" key="1">
    <source>
        <dbReference type="ARBA" id="ARBA00022676"/>
    </source>
</evidence>
<evidence type="ECO:0000256" key="2">
    <source>
        <dbReference type="ARBA" id="ARBA00022679"/>
    </source>
</evidence>
<dbReference type="GO" id="GO:0032580">
    <property type="term" value="C:Golgi cisterna membrane"/>
    <property type="evidence" value="ECO:0007669"/>
    <property type="project" value="UniProtKB-SubCell"/>
</dbReference>
<keyword evidence="3" id="KW-0472">Membrane</keyword>